<sequence>MENSGVKMSRAGSGGVEVLEPLSEELSDMVYGNNRGCCFWIPCLSSSNRRSETDRLVWWDRDRDNRTPESHQGEDKWWKKGWSAIMKVREWSEIIAGPKWKTFIRRFNKNGNNSKSGKFQYDPLSYALNFDEGPGQSGQLDDDHAYRDFSSRYAAIPMSTKSSMDLGKDGPSFV</sequence>
<evidence type="ECO:0000313" key="2">
    <source>
        <dbReference type="Proteomes" id="UP001177140"/>
    </source>
</evidence>
<dbReference type="EMBL" id="JAJJMA010163129">
    <property type="protein sequence ID" value="MCL7035982.1"/>
    <property type="molecule type" value="Genomic_DNA"/>
</dbReference>
<proteinExistence type="predicted"/>
<name>A0AA41SG68_PAPNU</name>
<dbReference type="Proteomes" id="UP001177140">
    <property type="component" value="Unassembled WGS sequence"/>
</dbReference>
<organism evidence="1 2">
    <name type="scientific">Papaver nudicaule</name>
    <name type="common">Iceland poppy</name>
    <dbReference type="NCBI Taxonomy" id="74823"/>
    <lineage>
        <taxon>Eukaryota</taxon>
        <taxon>Viridiplantae</taxon>
        <taxon>Streptophyta</taxon>
        <taxon>Embryophyta</taxon>
        <taxon>Tracheophyta</taxon>
        <taxon>Spermatophyta</taxon>
        <taxon>Magnoliopsida</taxon>
        <taxon>Ranunculales</taxon>
        <taxon>Papaveraceae</taxon>
        <taxon>Papaveroideae</taxon>
        <taxon>Papaver</taxon>
    </lineage>
</organism>
<protein>
    <submittedName>
        <fullName evidence="1">Uncharacterized protein</fullName>
    </submittedName>
</protein>
<evidence type="ECO:0000313" key="1">
    <source>
        <dbReference type="EMBL" id="MCL7035982.1"/>
    </source>
</evidence>
<gene>
    <name evidence="1" type="ORF">MKW94_010503</name>
</gene>
<reference evidence="1" key="1">
    <citation type="submission" date="2022-03" db="EMBL/GenBank/DDBJ databases">
        <title>A functionally conserved STORR gene fusion in Papaver species that diverged 16.8 million years ago.</title>
        <authorList>
            <person name="Catania T."/>
        </authorList>
    </citation>
    <scope>NUCLEOTIDE SEQUENCE</scope>
    <source>
        <strain evidence="1">S-191538</strain>
    </source>
</reference>
<dbReference type="PANTHER" id="PTHR47076">
    <property type="entry name" value="NHL DOMAIN PROTEIN"/>
    <property type="match status" value="1"/>
</dbReference>
<dbReference type="AlphaFoldDB" id="A0AA41SG68"/>
<accession>A0AA41SG68</accession>
<comment type="caution">
    <text evidence="1">The sequence shown here is derived from an EMBL/GenBank/DDBJ whole genome shotgun (WGS) entry which is preliminary data.</text>
</comment>
<dbReference type="PANTHER" id="PTHR47076:SF1">
    <property type="entry name" value="NHL DOMAIN PROTEIN"/>
    <property type="match status" value="1"/>
</dbReference>
<keyword evidence="2" id="KW-1185">Reference proteome</keyword>